<evidence type="ECO:0000313" key="1">
    <source>
        <dbReference type="EMBL" id="KIX11328.1"/>
    </source>
</evidence>
<gene>
    <name evidence="1" type="ORF">X474_23735</name>
</gene>
<name>A0A0D2HL09_9BACT</name>
<reference evidence="1 2" key="1">
    <citation type="submission" date="2013-11" db="EMBL/GenBank/DDBJ databases">
        <title>Metagenomic analysis of a methanogenic consortium involved in long chain n-alkane degradation.</title>
        <authorList>
            <person name="Davidova I.A."/>
            <person name="Callaghan A.V."/>
            <person name="Wawrik B."/>
            <person name="Pruitt S."/>
            <person name="Marks C."/>
            <person name="Duncan K.E."/>
            <person name="Suflita J.M."/>
        </authorList>
    </citation>
    <scope>NUCLEOTIDE SEQUENCE [LARGE SCALE GENOMIC DNA]</scope>
    <source>
        <strain evidence="1 2">SPR</strain>
    </source>
</reference>
<comment type="caution">
    <text evidence="1">The sequence shown here is derived from an EMBL/GenBank/DDBJ whole genome shotgun (WGS) entry which is preliminary data.</text>
</comment>
<dbReference type="STRING" id="1429043.X474_23735"/>
<dbReference type="Proteomes" id="UP000032233">
    <property type="component" value="Unassembled WGS sequence"/>
</dbReference>
<sequence>MSQGQRFFSQVEIGQKPIKDAWKPNGLKPDLPLLLKILDFTHIQAGLLDFYGPDYPLVEPRELIPSFDAPLIEYRDLGAFSLVALDRELSYQDEGFQFDLLSSEGKPANRRTAAKNRRLMRERLPRNQLPQLDLVLGRKAVTPLHRYKAILPHLLQMDRGHVLARNQEGDFHLSGIFASFPSDLDGEIKRFGRQIGKFKKGDNHLYASNRLFVYRFLMEQHSFPICGERHTSAALFARRLLRRRQRFFIKVLGNSDRAVTTLTSLDSKAGLPRLEKVALVSAQACSREISKELRKGGYYIDPGRRVVILRVRYQQHAYHPYNVLEERALSVASQEVIHPKTGKPLALDILGLSQDRLLMLNDIVRGEFEGSIVFQNRERVVSTSEMKNRLKFLVAWMSKHRYIISDYSPDNFERIRRVIFSFLEDPDHQEEFSRWPKLLSQVHKGLNELKVAHRLRLVERLVLNKADYEGRKLKFVHVFIILVHFLSQEGVFLLEHHPKSLGKLLTLCRKQLNNPYFMQRYLSHPPRNGGEREVVGEYRLLTRLVERFEKRLKD</sequence>
<dbReference type="InParanoid" id="A0A0D2HL09"/>
<protein>
    <submittedName>
        <fullName evidence="1">Uncharacterized protein</fullName>
    </submittedName>
</protein>
<dbReference type="EMBL" id="AZAC01000056">
    <property type="protein sequence ID" value="KIX11328.1"/>
    <property type="molecule type" value="Genomic_DNA"/>
</dbReference>
<dbReference type="AlphaFoldDB" id="A0A0D2HL09"/>
<dbReference type="OrthoDB" id="5464418at2"/>
<keyword evidence="2" id="KW-1185">Reference proteome</keyword>
<dbReference type="RefSeq" id="WP_052515486.1">
    <property type="nucleotide sequence ID" value="NZ_AZAC01000056.1"/>
</dbReference>
<evidence type="ECO:0000313" key="2">
    <source>
        <dbReference type="Proteomes" id="UP000032233"/>
    </source>
</evidence>
<accession>A0A0D2HL09</accession>
<organism evidence="1 2">
    <name type="scientific">Dethiosulfatarculus sandiegensis</name>
    <dbReference type="NCBI Taxonomy" id="1429043"/>
    <lineage>
        <taxon>Bacteria</taxon>
        <taxon>Pseudomonadati</taxon>
        <taxon>Thermodesulfobacteriota</taxon>
        <taxon>Desulfarculia</taxon>
        <taxon>Desulfarculales</taxon>
        <taxon>Desulfarculaceae</taxon>
        <taxon>Dethiosulfatarculus</taxon>
    </lineage>
</organism>
<proteinExistence type="predicted"/>